<dbReference type="Pfam" id="PF15962">
    <property type="entry name" value="DUF4765"/>
    <property type="match status" value="1"/>
</dbReference>
<dbReference type="InterPro" id="IPR011324">
    <property type="entry name" value="Cytotoxic_necrot_fac-like_cat"/>
</dbReference>
<dbReference type="InterPro" id="IPR031886">
    <property type="entry name" value="DUF4765"/>
</dbReference>
<evidence type="ECO:0000259" key="2">
    <source>
        <dbReference type="Pfam" id="PF15962"/>
    </source>
</evidence>
<dbReference type="Pfam" id="PF20178">
    <property type="entry name" value="ToxA_N"/>
    <property type="match status" value="1"/>
</dbReference>
<evidence type="ECO:0000313" key="5">
    <source>
        <dbReference type="Proteomes" id="UP000251647"/>
    </source>
</evidence>
<dbReference type="Pfam" id="PF05785">
    <property type="entry name" value="CNF1"/>
    <property type="match status" value="1"/>
</dbReference>
<organism evidence="4 5">
    <name type="scientific">Photobacterium damselae</name>
    <dbReference type="NCBI Taxonomy" id="38293"/>
    <lineage>
        <taxon>Bacteria</taxon>
        <taxon>Pseudomonadati</taxon>
        <taxon>Pseudomonadota</taxon>
        <taxon>Gammaproteobacteria</taxon>
        <taxon>Vibrionales</taxon>
        <taxon>Vibrionaceae</taxon>
        <taxon>Photobacterium</taxon>
    </lineage>
</organism>
<accession>A0A2X1ZPD4</accession>
<dbReference type="InterPro" id="IPR008430">
    <property type="entry name" value="CNF_Rho-act"/>
</dbReference>
<sequence>MNDQWQKKYLFEYNELVSKFPSPEKIISDYIKDKFNTDLHWFHWADPDNLYFVQFSQSRSNNKSYTGWDHLEKYKTNAMTLTQAAMLNMGHRFSTYDDANSVAGIYKTSNANLFDEKNEAKMLPSEYLRFIYNCDFAGLYNKALSDYWSKYYERFKLLLKNYYVSSILYLYKNNLVSKDEHDFAMAALNRENNISLFFFDIYGYYSSDIFLAENKERVMLFIPGATNPFLFSENLNSLRGRLKEIIKEQNNTSLLSTHFSLYDRQDGTSYSGVNTALNGIKENKNFDESYFFYSPKKITEKNVFEAIAILVKKRSFSDGDVLITSNSEASKEDALNILQTILSMAPIFDVIIPEVSVPASLGILATSVGLSFDQLINGDTFEERRSAIPGVVTNVLLLGLSFAIPFIISKASANKEILNEFVSNEDNILNATNTDDFLKEYSINKDDISSTSVLEINIKETEQSVNIVKLSDEDNKIIAVKGSALSGIYYEADIKTGYEIFSRRVYRTEYNNEIVWVRSGGLNGGKPFDFTTLELPIFFEDQPYSKLASSELSFINDDSPLLFPNVDSRLPASTSEMEMMHFYNDRPKFVEQDLILMRGTTEEEAWNIASTKTAGGSNEALKDISIEGHPQTDVSTTAYTTDFKSADAASRRHFLVIVKVKLKYVVGNNEVSHVNHWAIIDEAPVEVMAVVDRRFLFPEPPSQSELSILQKMLRLRFFRKNIAENASINFQKLAKGDINVLKGRGSISSTRQRAIEPYFISSNADELQGGFYTKKDRFNNLGYDTHFYNSSIGSNGAPTLNTYTGEILTDSSSLGSTYWKEHNLTNNTNIIRVSNSARGANGIKIELEQVQANKPVIITSGNLSGCTTIVARKGGWLYKVHTGTTEPVAGFTSTTGVQKAVEVFELLLKDGAGFPKVKGIMNNDFLVNYLADNFDESLITYASSDAKQGSIITVSRDNVLTFPYYTNDNLLGFGTSATILARVDNNTLVSSLSESYSLTTDGAKVSISKALSKKFNVEQLESGVSTAQPESGVSTEQ</sequence>
<dbReference type="RefSeq" id="WP_005306733.1">
    <property type="nucleotide sequence ID" value="NZ_PYOG01000049.1"/>
</dbReference>
<evidence type="ECO:0000259" key="3">
    <source>
        <dbReference type="Pfam" id="PF20178"/>
    </source>
</evidence>
<dbReference type="SUPFAM" id="SSF64438">
    <property type="entry name" value="CNF1/YfiH-like putative cysteine hydrolases"/>
    <property type="match status" value="1"/>
</dbReference>
<dbReference type="AlphaFoldDB" id="A0A2X1ZPD4"/>
<protein>
    <submittedName>
        <fullName evidence="4">PMT</fullName>
    </submittedName>
</protein>
<dbReference type="EMBL" id="UATL01000006">
    <property type="protein sequence ID" value="SPY45206.1"/>
    <property type="molecule type" value="Genomic_DNA"/>
</dbReference>
<dbReference type="InterPro" id="IPR046673">
    <property type="entry name" value="ToxA_N"/>
</dbReference>
<evidence type="ECO:0000259" key="1">
    <source>
        <dbReference type="Pfam" id="PF05785"/>
    </source>
</evidence>
<dbReference type="Proteomes" id="UP000251647">
    <property type="component" value="Unassembled WGS sequence"/>
</dbReference>
<dbReference type="OrthoDB" id="5653126at2"/>
<dbReference type="CDD" id="cd16834">
    <property type="entry name" value="CNF1-like"/>
    <property type="match status" value="1"/>
</dbReference>
<dbReference type="InterPro" id="IPR037040">
    <property type="entry name" value="CNF_Rho-act_sf"/>
</dbReference>
<dbReference type="Gene3D" id="3.60.100.10">
    <property type="entry name" value="Cytotoxic necrotizing factor, Rho-activating domain"/>
    <property type="match status" value="1"/>
</dbReference>
<proteinExistence type="predicted"/>
<evidence type="ECO:0000313" key="4">
    <source>
        <dbReference type="EMBL" id="SPY45206.1"/>
    </source>
</evidence>
<reference evidence="4 5" key="1">
    <citation type="submission" date="2018-06" db="EMBL/GenBank/DDBJ databases">
        <authorList>
            <consortium name="Pathogen Informatics"/>
            <person name="Doyle S."/>
        </authorList>
    </citation>
    <scope>NUCLEOTIDE SEQUENCE [LARGE SCALE GENOMIC DNA]</scope>
    <source>
        <strain evidence="4 5">NCTC11647</strain>
    </source>
</reference>
<feature type="domain" description="Cytotoxic necrotizing factor Rho-activating" evidence="1">
    <location>
        <begin position="728"/>
        <end position="958"/>
    </location>
</feature>
<feature type="domain" description="Dermonecrotic toxin N-terminal" evidence="3">
    <location>
        <begin position="19"/>
        <end position="262"/>
    </location>
</feature>
<feature type="domain" description="DUF4765" evidence="2">
    <location>
        <begin position="537"/>
        <end position="700"/>
    </location>
</feature>
<gene>
    <name evidence="4" type="primary">toxA</name>
    <name evidence="4" type="ORF">NCTC11647_03990</name>
</gene>
<name>A0A2X1ZPD4_PHODM</name>
<dbReference type="NCBIfam" id="NF033651">
    <property type="entry name" value="cyto_nec_fctrs"/>
    <property type="match status" value="1"/>
</dbReference>